<evidence type="ECO:0000256" key="20">
    <source>
        <dbReference type="ARBA" id="ARBA00023136"/>
    </source>
</evidence>
<evidence type="ECO:0000313" key="32">
    <source>
        <dbReference type="Proteomes" id="UP000314980"/>
    </source>
</evidence>
<evidence type="ECO:0000256" key="5">
    <source>
        <dbReference type="ARBA" id="ARBA00009903"/>
    </source>
</evidence>
<dbReference type="GO" id="GO:0031032">
    <property type="term" value="P:actomyosin structure organization"/>
    <property type="evidence" value="ECO:0007669"/>
    <property type="project" value="TreeGrafter"/>
</dbReference>
<dbReference type="FunFam" id="3.30.60.20:FF:000036">
    <property type="entry name" value="Rho-associated protein kinase 1"/>
    <property type="match status" value="1"/>
</dbReference>
<dbReference type="Proteomes" id="UP000314980">
    <property type="component" value="Unassembled WGS sequence"/>
</dbReference>
<name>A0A4W6F8K5_LATCA</name>
<evidence type="ECO:0000256" key="21">
    <source>
        <dbReference type="ARBA" id="ARBA00023212"/>
    </source>
</evidence>
<dbReference type="Gene3D" id="1.20.5.340">
    <property type="match status" value="1"/>
</dbReference>
<comment type="subcellular location">
    <subcellularLocation>
        <location evidence="3">Cell membrane</location>
    </subcellularLocation>
    <subcellularLocation>
        <location evidence="4">Cytoplasm</location>
        <location evidence="4">Cytoskeleton</location>
    </subcellularLocation>
    <subcellularLocation>
        <location evidence="2">Endomembrane system</location>
        <topology evidence="2">Peripheral membrane protein</topology>
    </subcellularLocation>
</comment>
<evidence type="ECO:0000256" key="22">
    <source>
        <dbReference type="PROSITE-ProRule" id="PRU01207"/>
    </source>
</evidence>
<evidence type="ECO:0000256" key="7">
    <source>
        <dbReference type="ARBA" id="ARBA00022475"/>
    </source>
</evidence>
<dbReference type="SUPFAM" id="SSF90257">
    <property type="entry name" value="Myosin rod fragments"/>
    <property type="match status" value="1"/>
</dbReference>
<dbReference type="Gene3D" id="2.30.29.30">
    <property type="entry name" value="Pleckstrin-homology domain (PH domain)/Phosphotyrosine-binding domain (PTB)"/>
    <property type="match status" value="1"/>
</dbReference>
<reference evidence="31" key="2">
    <citation type="submission" date="2025-08" db="UniProtKB">
        <authorList>
            <consortium name="Ensembl"/>
        </authorList>
    </citation>
    <scope>IDENTIFICATION</scope>
</reference>
<dbReference type="SMART" id="SM00233">
    <property type="entry name" value="PH"/>
    <property type="match status" value="1"/>
</dbReference>
<sequence>HTAPLTVLVLSLLCRTVRLGRTSVDEIKCHPFFKNDQWTFDNIRETVAPVVPELSSDIDTANFDDIEDDKRDAETFPPPKAFVGNQLPFIEFFFSVNMLEQLQKKLHQLEEKLDHEMQAKDELENKCKYDWTSNISFKQLITKTLRQRVEASLRQLERERALLQHQSTETLRKVEIEADRKRSLENELNNLRDQLEDLRRRNQNSQISNEKNIQLQKQLEEANVVLQAEQEAAVKLKKSQGEVQKQVQSLEVSLREMQEKCSQLEKSKMELEKQLMGLQAELEEERRDRNLGTETITDLQGRISGLEEQVKELKSSLSKVQSEKKQLQEKLNDLEKEKSNQEIDLTFKLKSLQQSLEQEEAEHKATKAKLADKNHIYQSIEEAKSEALKEMESTLQEERSLKLQVEGKMLQLEKDHSMLDCDYKQVQQRLDELQAQKEKLSEEVRNLNSRLEQEIHKRSLSQSELKMQNQQVSVLRSSEKQLKQELNHLLEVKQLLEKQNQELRRSITHTHTTATLYKTQIRELKDECEERNKLYKEAQQRLAEYEEERDSLTSQLEASLTKADSEQLARSIAEEQYSDLEKEKIMKELEIKDMMARHKQELSDKEATISSLEESNRTLTVDVANLASEKEELNNQLKEMQQQFQKAREEEKHMNSLKLSFEKQLQNERTLKIQAVNKLAEVMNRRETVRGGHRSIDTEVHRKEKENRKLQLELRAEKEKLNSTIIKYQKELTEMQALIAEENQVRLELQMALDSKDSDLEQLRCQLTSLSVHSLDSTSISSGNDLDMGDGYPDSRLEGWISLPTKNTKRFGWDKKYVVVSSKKILFYNSEQDREQANPFMTLDIDKLFHVRPVTQTDVYRADAKEIPRIFQILYANEGESKREQEVVVEPTPFGDRSSYISHKGHEFILTLYHFPSSCEACTRPLWHVFKPPPALECRRCHTKCHKDHLDRKEEVIVPCKVNYDMSTAKELLLLSNSQEEQQRWVSHLLKRIPRKHPTMSPPSAAQNTPPEATPHSSPRLSPRLFISQY</sequence>
<evidence type="ECO:0000256" key="19">
    <source>
        <dbReference type="ARBA" id="ARBA00023054"/>
    </source>
</evidence>
<dbReference type="PANTHER" id="PTHR22988">
    <property type="entry name" value="MYOTONIC DYSTROPHY S/T KINASE-RELATED"/>
    <property type="match status" value="1"/>
</dbReference>
<proteinExistence type="inferred from homology"/>
<evidence type="ECO:0000256" key="8">
    <source>
        <dbReference type="ARBA" id="ARBA00022490"/>
    </source>
</evidence>
<feature type="domain" description="AGC-kinase C-terminal" evidence="28">
    <location>
        <begin position="34"/>
        <end position="104"/>
    </location>
</feature>
<dbReference type="GO" id="GO:0048598">
    <property type="term" value="P:embryonic morphogenesis"/>
    <property type="evidence" value="ECO:0007669"/>
    <property type="project" value="TreeGrafter"/>
</dbReference>
<keyword evidence="19 22" id="KW-0175">Coiled coil</keyword>
<reference evidence="31" key="3">
    <citation type="submission" date="2025-09" db="UniProtKB">
        <authorList>
            <consortium name="Ensembl"/>
        </authorList>
    </citation>
    <scope>IDENTIFICATION</scope>
</reference>
<evidence type="ECO:0000256" key="23">
    <source>
        <dbReference type="SAM" id="Coils"/>
    </source>
</evidence>
<dbReference type="PROSITE" id="PS51860">
    <property type="entry name" value="REM_1"/>
    <property type="match status" value="1"/>
</dbReference>
<keyword evidence="15" id="KW-0418">Kinase</keyword>
<feature type="domain" description="RhoBD" evidence="29">
    <location>
        <begin position="620"/>
        <end position="688"/>
    </location>
</feature>
<evidence type="ECO:0000256" key="9">
    <source>
        <dbReference type="ARBA" id="ARBA00022527"/>
    </source>
</evidence>
<dbReference type="InterPro" id="IPR046349">
    <property type="entry name" value="C1-like_sf"/>
</dbReference>
<evidence type="ECO:0000256" key="13">
    <source>
        <dbReference type="ARBA" id="ARBA00022741"/>
    </source>
</evidence>
<evidence type="ECO:0000256" key="4">
    <source>
        <dbReference type="ARBA" id="ARBA00004245"/>
    </source>
</evidence>
<dbReference type="GO" id="GO:0005524">
    <property type="term" value="F:ATP binding"/>
    <property type="evidence" value="ECO:0007669"/>
    <property type="project" value="UniProtKB-KW"/>
</dbReference>
<evidence type="ECO:0000256" key="3">
    <source>
        <dbReference type="ARBA" id="ARBA00004236"/>
    </source>
</evidence>
<protein>
    <recommendedName>
        <fullName evidence="6">non-specific serine/threonine protein kinase</fullName>
        <ecNumber evidence="6">2.7.11.1</ecNumber>
    </recommendedName>
</protein>
<dbReference type="PROSITE" id="PS50003">
    <property type="entry name" value="PH_DOMAIN"/>
    <property type="match status" value="1"/>
</dbReference>
<evidence type="ECO:0000313" key="31">
    <source>
        <dbReference type="Ensembl" id="ENSLCAP00010046508.1"/>
    </source>
</evidence>
<dbReference type="PROSITE" id="PS51285">
    <property type="entry name" value="AGC_KINASE_CTER"/>
    <property type="match status" value="1"/>
</dbReference>
<dbReference type="GO" id="GO:0000281">
    <property type="term" value="P:mitotic cytokinesis"/>
    <property type="evidence" value="ECO:0007669"/>
    <property type="project" value="TreeGrafter"/>
</dbReference>
<evidence type="ECO:0000256" key="12">
    <source>
        <dbReference type="ARBA" id="ARBA00022723"/>
    </source>
</evidence>
<dbReference type="Ensembl" id="ENSLCAT00010047624.1">
    <property type="protein sequence ID" value="ENSLCAP00010046508.1"/>
    <property type="gene ID" value="ENSLCAG00010021503.1"/>
</dbReference>
<feature type="coiled-coil region" evidence="23">
    <location>
        <begin position="99"/>
        <end position="657"/>
    </location>
</feature>
<dbReference type="GO" id="GO:0031267">
    <property type="term" value="F:small GTPase binding"/>
    <property type="evidence" value="ECO:0007669"/>
    <property type="project" value="InterPro"/>
</dbReference>
<dbReference type="SUPFAM" id="SSF57889">
    <property type="entry name" value="Cysteine-rich domain"/>
    <property type="match status" value="1"/>
</dbReference>
<evidence type="ECO:0000256" key="16">
    <source>
        <dbReference type="ARBA" id="ARBA00022833"/>
    </source>
</evidence>
<keyword evidence="17" id="KW-0067">ATP-binding</keyword>
<dbReference type="PANTHER" id="PTHR22988:SF28">
    <property type="entry name" value="RHO-ASSOCIATED PROTEIN KINASE 2"/>
    <property type="match status" value="1"/>
</dbReference>
<dbReference type="InterPro" id="IPR001849">
    <property type="entry name" value="PH_domain"/>
</dbReference>
<keyword evidence="20" id="KW-0472">Membrane</keyword>
<dbReference type="GO" id="GO:0012505">
    <property type="term" value="C:endomembrane system"/>
    <property type="evidence" value="ECO:0007669"/>
    <property type="project" value="UniProtKB-SubCell"/>
</dbReference>
<dbReference type="InterPro" id="IPR015008">
    <property type="entry name" value="ROCK_Rho-bd_dom"/>
</dbReference>
<dbReference type="InterPro" id="IPR000961">
    <property type="entry name" value="AGC-kinase_C"/>
</dbReference>
<dbReference type="InterPro" id="IPR057529">
    <property type="entry name" value="MRCK/ROCK_PH"/>
</dbReference>
<feature type="chain" id="PRO_5021292794" description="non-specific serine/threonine protein kinase" evidence="25">
    <location>
        <begin position="20"/>
        <end position="1030"/>
    </location>
</feature>
<dbReference type="FunFam" id="2.30.29.30:FF:000033">
    <property type="entry name" value="Rho-associated protein kinase 2"/>
    <property type="match status" value="1"/>
</dbReference>
<dbReference type="GO" id="GO:0008270">
    <property type="term" value="F:zinc ion binding"/>
    <property type="evidence" value="ECO:0007669"/>
    <property type="project" value="UniProtKB-KW"/>
</dbReference>
<dbReference type="AlphaFoldDB" id="A0A4W6F8K5"/>
<dbReference type="Gene3D" id="3.30.200.20">
    <property type="entry name" value="Phosphorylase Kinase, domain 1"/>
    <property type="match status" value="1"/>
</dbReference>
<keyword evidence="10" id="KW-0597">Phosphoprotein</keyword>
<keyword evidence="11" id="KW-0808">Transferase</keyword>
<keyword evidence="16" id="KW-0862">Zinc</keyword>
<accession>A0A4W6F8K5</accession>
<gene>
    <name evidence="31" type="primary">ROCK2</name>
</gene>
<dbReference type="GeneTree" id="ENSGT01030000234517"/>
<dbReference type="Pfam" id="PF08912">
    <property type="entry name" value="Rho_Binding"/>
    <property type="match status" value="1"/>
</dbReference>
<dbReference type="GO" id="GO:0005737">
    <property type="term" value="C:cytoplasm"/>
    <property type="evidence" value="ECO:0007669"/>
    <property type="project" value="TreeGrafter"/>
</dbReference>
<evidence type="ECO:0000259" key="26">
    <source>
        <dbReference type="PROSITE" id="PS50003"/>
    </source>
</evidence>
<dbReference type="PROSITE" id="PS51859">
    <property type="entry name" value="RHO_BD"/>
    <property type="match status" value="1"/>
</dbReference>
<reference evidence="32" key="1">
    <citation type="submission" date="2015-09" db="EMBL/GenBank/DDBJ databases">
        <authorList>
            <person name="Sai Rama Sridatta P."/>
        </authorList>
    </citation>
    <scope>NUCLEOTIDE SEQUENCE [LARGE SCALE GENOMIC DNA]</scope>
</reference>
<dbReference type="CDD" id="cd20875">
    <property type="entry name" value="C1_ROCK2"/>
    <property type="match status" value="1"/>
</dbReference>
<dbReference type="SMART" id="SM00133">
    <property type="entry name" value="S_TK_X"/>
    <property type="match status" value="1"/>
</dbReference>
<evidence type="ECO:0000256" key="17">
    <source>
        <dbReference type="ARBA" id="ARBA00022840"/>
    </source>
</evidence>
<dbReference type="Pfam" id="PF25346">
    <property type="entry name" value="PH_MRCK"/>
    <property type="match status" value="1"/>
</dbReference>
<evidence type="ECO:0000256" key="18">
    <source>
        <dbReference type="ARBA" id="ARBA00022842"/>
    </source>
</evidence>
<evidence type="ECO:0000256" key="2">
    <source>
        <dbReference type="ARBA" id="ARBA00004184"/>
    </source>
</evidence>
<dbReference type="SMART" id="SM00109">
    <property type="entry name" value="C1"/>
    <property type="match status" value="1"/>
</dbReference>
<evidence type="ECO:0000256" key="11">
    <source>
        <dbReference type="ARBA" id="ARBA00022679"/>
    </source>
</evidence>
<dbReference type="GO" id="GO:0072518">
    <property type="term" value="F:Rho-dependent protein serine/threonine kinase activity"/>
    <property type="evidence" value="ECO:0007669"/>
    <property type="project" value="TreeGrafter"/>
</dbReference>
<evidence type="ECO:0000256" key="24">
    <source>
        <dbReference type="SAM" id="MobiDB-lite"/>
    </source>
</evidence>
<dbReference type="Gene3D" id="1.20.5.730">
    <property type="entry name" value="Single helix bin"/>
    <property type="match status" value="1"/>
</dbReference>
<dbReference type="PROSITE" id="PS50081">
    <property type="entry name" value="ZF_DAG_PE_2"/>
    <property type="match status" value="1"/>
</dbReference>
<comment type="similarity">
    <text evidence="5">Belongs to the protein kinase superfamily. AGC Ser/Thr protein kinase family.</text>
</comment>
<dbReference type="Gene3D" id="3.30.60.20">
    <property type="match status" value="1"/>
</dbReference>
<dbReference type="FunFam" id="1.20.5.730:FF:000001">
    <property type="entry name" value="rho-associated protein kinase 2"/>
    <property type="match status" value="1"/>
</dbReference>
<evidence type="ECO:0000256" key="25">
    <source>
        <dbReference type="SAM" id="SignalP"/>
    </source>
</evidence>
<keyword evidence="7" id="KW-1003">Cell membrane</keyword>
<keyword evidence="13" id="KW-0547">Nucleotide-binding</keyword>
<comment type="cofactor">
    <cofactor evidence="1">
        <name>Mg(2+)</name>
        <dbReference type="ChEBI" id="CHEBI:18420"/>
    </cofactor>
</comment>
<feature type="compositionally biased region" description="Polar residues" evidence="24">
    <location>
        <begin position="1002"/>
        <end position="1020"/>
    </location>
</feature>
<dbReference type="GO" id="GO:0005886">
    <property type="term" value="C:plasma membrane"/>
    <property type="evidence" value="ECO:0007669"/>
    <property type="project" value="UniProtKB-SubCell"/>
</dbReference>
<keyword evidence="32" id="KW-1185">Reference proteome</keyword>
<dbReference type="SUPFAM" id="SSF50729">
    <property type="entry name" value="PH domain-like"/>
    <property type="match status" value="1"/>
</dbReference>
<keyword evidence="14" id="KW-0863">Zinc-finger</keyword>
<dbReference type="FunFam" id="1.20.5.340:FF:000016">
    <property type="entry name" value="Rho-associated protein kinase 2"/>
    <property type="match status" value="1"/>
</dbReference>
<keyword evidence="9" id="KW-0723">Serine/threonine-protein kinase</keyword>
<evidence type="ECO:0000256" key="14">
    <source>
        <dbReference type="ARBA" id="ARBA00022771"/>
    </source>
</evidence>
<dbReference type="GO" id="GO:0005813">
    <property type="term" value="C:centrosome"/>
    <property type="evidence" value="ECO:0007669"/>
    <property type="project" value="TreeGrafter"/>
</dbReference>
<dbReference type="EC" id="2.7.11.1" evidence="6"/>
<evidence type="ECO:0000259" key="27">
    <source>
        <dbReference type="PROSITE" id="PS50081"/>
    </source>
</evidence>
<keyword evidence="25" id="KW-0732">Signal</keyword>
<evidence type="ECO:0000256" key="1">
    <source>
        <dbReference type="ARBA" id="ARBA00001946"/>
    </source>
</evidence>
<dbReference type="GO" id="GO:0030866">
    <property type="term" value="P:cortical actin cytoskeleton organization"/>
    <property type="evidence" value="ECO:0007669"/>
    <property type="project" value="TreeGrafter"/>
</dbReference>
<organism evidence="31 32">
    <name type="scientific">Lates calcarifer</name>
    <name type="common">Barramundi</name>
    <name type="synonym">Holocentrus calcarifer</name>
    <dbReference type="NCBI Taxonomy" id="8187"/>
    <lineage>
        <taxon>Eukaryota</taxon>
        <taxon>Metazoa</taxon>
        <taxon>Chordata</taxon>
        <taxon>Craniata</taxon>
        <taxon>Vertebrata</taxon>
        <taxon>Euteleostomi</taxon>
        <taxon>Actinopterygii</taxon>
        <taxon>Neopterygii</taxon>
        <taxon>Teleostei</taxon>
        <taxon>Neoteleostei</taxon>
        <taxon>Acanthomorphata</taxon>
        <taxon>Carangaria</taxon>
        <taxon>Carangaria incertae sedis</taxon>
        <taxon>Centropomidae</taxon>
        <taxon>Lates</taxon>
    </lineage>
</organism>
<feature type="domain" description="REM-1" evidence="30">
    <location>
        <begin position="152"/>
        <end position="228"/>
    </location>
</feature>
<evidence type="ECO:0000256" key="6">
    <source>
        <dbReference type="ARBA" id="ARBA00012513"/>
    </source>
</evidence>
<feature type="region of interest" description="Disordered" evidence="24">
    <location>
        <begin position="996"/>
        <end position="1022"/>
    </location>
</feature>
<dbReference type="GO" id="GO:0007266">
    <property type="term" value="P:Rho protein signal transduction"/>
    <property type="evidence" value="ECO:0007669"/>
    <property type="project" value="UniProtKB-UniRule"/>
</dbReference>
<dbReference type="InterPro" id="IPR011993">
    <property type="entry name" value="PH-like_dom_sf"/>
</dbReference>
<evidence type="ECO:0000259" key="28">
    <source>
        <dbReference type="PROSITE" id="PS51285"/>
    </source>
</evidence>
<dbReference type="CDD" id="cd01242">
    <property type="entry name" value="PH_ROCK"/>
    <property type="match status" value="1"/>
</dbReference>
<dbReference type="SUPFAM" id="SSF103652">
    <property type="entry name" value="G protein-binding domain"/>
    <property type="match status" value="1"/>
</dbReference>
<keyword evidence="8" id="KW-0963">Cytoplasm</keyword>
<keyword evidence="12" id="KW-0479">Metal-binding</keyword>
<evidence type="ECO:0000259" key="29">
    <source>
        <dbReference type="PROSITE" id="PS51859"/>
    </source>
</evidence>
<evidence type="ECO:0000256" key="10">
    <source>
        <dbReference type="ARBA" id="ARBA00022553"/>
    </source>
</evidence>
<dbReference type="GO" id="GO:1901888">
    <property type="term" value="P:regulation of cell junction assembly"/>
    <property type="evidence" value="ECO:0007669"/>
    <property type="project" value="TreeGrafter"/>
</dbReference>
<dbReference type="InterPro" id="IPR050839">
    <property type="entry name" value="Rho-assoc_Ser/Thr_Kinase"/>
</dbReference>
<feature type="domain" description="Phorbol-ester/DAG-type" evidence="27">
    <location>
        <begin position="905"/>
        <end position="960"/>
    </location>
</feature>
<dbReference type="InterPro" id="IPR002219">
    <property type="entry name" value="PKC_DAG/PE"/>
</dbReference>
<keyword evidence="21" id="KW-0206">Cytoskeleton</keyword>
<dbReference type="InterPro" id="IPR011072">
    <property type="entry name" value="HR1_rho-bd"/>
</dbReference>
<evidence type="ECO:0000256" key="15">
    <source>
        <dbReference type="ARBA" id="ARBA00022777"/>
    </source>
</evidence>
<feature type="coiled-coil region" evidence="23">
    <location>
        <begin position="700"/>
        <end position="745"/>
    </location>
</feature>
<feature type="signal peptide" evidence="25">
    <location>
        <begin position="1"/>
        <end position="19"/>
    </location>
</feature>
<feature type="domain" description="PH" evidence="26">
    <location>
        <begin position="794"/>
        <end position="994"/>
    </location>
</feature>
<keyword evidence="18" id="KW-0460">Magnesium</keyword>
<evidence type="ECO:0000259" key="30">
    <source>
        <dbReference type="PROSITE" id="PS51860"/>
    </source>
</evidence>